<sequence>MSEIRPQCPLCAGEMKKNGKRNARTRWRCKNATCGVSEQTYRPDITAKHHFTYFHNHVTGIYPITECARLMKVSTRTVYRYFEPLWLIEIPNNPDRHRIHDQIFIDGTYTAAGCLLIASTSDHVLCWHWCKHETTHAYTQLLSKLAAPLCVVLDGGQGAQAAIKKLWPNTLIQRCLIHAQRVVRRYVTSRPRTEAGREIYNLALELTSRETVQQARKWAVDLHKYGIKHHDFLNEKTPLPPEIDRTGKRYEFTHRRVRSAYNSLTNLHKKGHLFIYLTPPKQAIDKKSWASNTNRLEGGINSQLKFIARCHRGRGGERQRKMLEWWLYNKTPLPDDPHKIARQQNWGKDQLAKVHVLTHTENHTNHETGRPALYDNAIPTEYNHSVGIRKGTIR</sequence>
<dbReference type="AlphaFoldDB" id="A0A172QQY6"/>
<reference evidence="1 2" key="1">
    <citation type="submission" date="2016-05" db="EMBL/GenBank/DDBJ databases">
        <title>Complete genome sequence of Corynebacterium crudilactis, a new Corynebacterium species isolated from raw cow's milk.</title>
        <authorList>
            <person name="Christian R."/>
            <person name="Zimmermann J."/>
            <person name="Lipski A."/>
            <person name="Kalinowski J."/>
        </authorList>
    </citation>
    <scope>NUCLEOTIDE SEQUENCE [LARGE SCALE GENOMIC DNA]</scope>
    <source>
        <strain evidence="1 2">JZ16</strain>
    </source>
</reference>
<name>A0A172QQY6_9CORY</name>
<proteinExistence type="predicted"/>
<gene>
    <name evidence="1" type="ORF">ccrud_01935</name>
</gene>
<dbReference type="KEGG" id="ccjz:ccrud_01935"/>
<dbReference type="RefSeq" id="WP_066564087.1">
    <property type="nucleotide sequence ID" value="NZ_CP015622.1"/>
</dbReference>
<organism evidence="1 2">
    <name type="scientific">Corynebacterium crudilactis</name>
    <dbReference type="NCBI Taxonomy" id="1652495"/>
    <lineage>
        <taxon>Bacteria</taxon>
        <taxon>Bacillati</taxon>
        <taxon>Actinomycetota</taxon>
        <taxon>Actinomycetes</taxon>
        <taxon>Mycobacteriales</taxon>
        <taxon>Corynebacteriaceae</taxon>
        <taxon>Corynebacterium</taxon>
    </lineage>
</organism>
<protein>
    <submittedName>
        <fullName evidence="1">Transposase</fullName>
    </submittedName>
</protein>
<keyword evidence="2" id="KW-1185">Reference proteome</keyword>
<dbReference type="NCBIfam" id="NF033544">
    <property type="entry name" value="transpos_IS1249"/>
    <property type="match status" value="1"/>
</dbReference>
<accession>A0A172QQY6</accession>
<dbReference type="EMBL" id="CP015622">
    <property type="protein sequence ID" value="ANE03089.1"/>
    <property type="molecule type" value="Genomic_DNA"/>
</dbReference>
<dbReference type="Proteomes" id="UP000076929">
    <property type="component" value="Chromosome"/>
</dbReference>
<evidence type="ECO:0000313" key="2">
    <source>
        <dbReference type="Proteomes" id="UP000076929"/>
    </source>
</evidence>
<dbReference type="OrthoDB" id="9793302at2"/>
<dbReference type="STRING" id="1652495.ccrud_01935"/>
<evidence type="ECO:0000313" key="1">
    <source>
        <dbReference type="EMBL" id="ANE03089.1"/>
    </source>
</evidence>
<dbReference type="InterPro" id="IPR048004">
    <property type="entry name" value="IS1249_transpos"/>
</dbReference>